<reference evidence="2" key="1">
    <citation type="submission" date="2024-01" db="EMBL/GenBank/DDBJ databases">
        <authorList>
            <person name="Webb A."/>
        </authorList>
    </citation>
    <scope>NUCLEOTIDE SEQUENCE</scope>
    <source>
        <strain evidence="2">Pm1</strain>
    </source>
</reference>
<feature type="compositionally biased region" description="Polar residues" evidence="1">
    <location>
        <begin position="77"/>
        <end position="87"/>
    </location>
</feature>
<feature type="region of interest" description="Disordered" evidence="1">
    <location>
        <begin position="333"/>
        <end position="353"/>
    </location>
</feature>
<dbReference type="Proteomes" id="UP001162060">
    <property type="component" value="Unassembled WGS sequence"/>
</dbReference>
<evidence type="ECO:0000256" key="1">
    <source>
        <dbReference type="SAM" id="MobiDB-lite"/>
    </source>
</evidence>
<dbReference type="AlphaFoldDB" id="A0AAV1UW83"/>
<protein>
    <submittedName>
        <fullName evidence="2">Uncharacterized protein</fullName>
    </submittedName>
</protein>
<feature type="compositionally biased region" description="Polar residues" evidence="1">
    <location>
        <begin position="25"/>
        <end position="34"/>
    </location>
</feature>
<feature type="compositionally biased region" description="Low complexity" evidence="1">
    <location>
        <begin position="51"/>
        <end position="63"/>
    </location>
</feature>
<name>A0AAV1UW83_9STRA</name>
<organism evidence="2 3">
    <name type="scientific">Peronospora matthiolae</name>
    <dbReference type="NCBI Taxonomy" id="2874970"/>
    <lineage>
        <taxon>Eukaryota</taxon>
        <taxon>Sar</taxon>
        <taxon>Stramenopiles</taxon>
        <taxon>Oomycota</taxon>
        <taxon>Peronosporomycetes</taxon>
        <taxon>Peronosporales</taxon>
        <taxon>Peronosporaceae</taxon>
        <taxon>Peronospora</taxon>
    </lineage>
</organism>
<comment type="caution">
    <text evidence="2">The sequence shown here is derived from an EMBL/GenBank/DDBJ whole genome shotgun (WGS) entry which is preliminary data.</text>
</comment>
<feature type="region of interest" description="Disordered" evidence="1">
    <location>
        <begin position="19"/>
        <end position="111"/>
    </location>
</feature>
<gene>
    <name evidence="2" type="ORF">PM001_LOCUS23836</name>
</gene>
<dbReference type="EMBL" id="CAKLBY020000231">
    <property type="protein sequence ID" value="CAK7938686.1"/>
    <property type="molecule type" value="Genomic_DNA"/>
</dbReference>
<evidence type="ECO:0000313" key="2">
    <source>
        <dbReference type="EMBL" id="CAK7938686.1"/>
    </source>
</evidence>
<accession>A0AAV1UW83</accession>
<evidence type="ECO:0000313" key="3">
    <source>
        <dbReference type="Proteomes" id="UP001162060"/>
    </source>
</evidence>
<sequence>MVSKPKRVATAAARKAAVRMRAAGESTSYTSAAGDSSPVVVNSPRGESPRATSTSAASAEGTANRNSNEPEIELIYSSESDGVSDSKATPHASGSPEADTARARLNGSGQRGGIRLEISDRAIVPTKPHLARVHPKIGRVGMVVMHLYITTSEVTREIEMSLVLVLVLTPIKRPGTDMSCAALLKKICPPDFNTETIRAKKDFYTDLFFKHRWYNGSRGRDGKALVQGWNALIHYIECIVREACLGKLDAARIRFEKRNTVGVRSKLYRLSREAGLPCLSWGDSCPGCLDNSNRAPRETYLPNDPYWTARISSEMGKEIDTLRALYSRLGRSFSDGSSSNTAGGSRHIARRDR</sequence>
<feature type="compositionally biased region" description="Polar residues" evidence="1">
    <location>
        <begin position="334"/>
        <end position="343"/>
    </location>
</feature>
<proteinExistence type="predicted"/>